<dbReference type="AlphaFoldDB" id="A0A3D8SAJ1"/>
<protein>
    <submittedName>
        <fullName evidence="2">Uncharacterized protein</fullName>
    </submittedName>
</protein>
<comment type="caution">
    <text evidence="2">The sequence shown here is derived from an EMBL/GenBank/DDBJ whole genome shotgun (WGS) entry which is preliminary data.</text>
</comment>
<name>A0A3D8SAJ1_9HELO</name>
<feature type="region of interest" description="Disordered" evidence="1">
    <location>
        <begin position="1"/>
        <end position="20"/>
    </location>
</feature>
<feature type="region of interest" description="Disordered" evidence="1">
    <location>
        <begin position="75"/>
        <end position="144"/>
    </location>
</feature>
<feature type="compositionally biased region" description="Polar residues" evidence="1">
    <location>
        <begin position="98"/>
        <end position="109"/>
    </location>
</feature>
<dbReference type="EMBL" id="PDLN01000006">
    <property type="protein sequence ID" value="RDW83161.1"/>
    <property type="molecule type" value="Genomic_DNA"/>
</dbReference>
<organism evidence="2 3">
    <name type="scientific">Coleophoma crateriformis</name>
    <dbReference type="NCBI Taxonomy" id="565419"/>
    <lineage>
        <taxon>Eukaryota</taxon>
        <taxon>Fungi</taxon>
        <taxon>Dikarya</taxon>
        <taxon>Ascomycota</taxon>
        <taxon>Pezizomycotina</taxon>
        <taxon>Leotiomycetes</taxon>
        <taxon>Helotiales</taxon>
        <taxon>Dermateaceae</taxon>
        <taxon>Coleophoma</taxon>
    </lineage>
</organism>
<feature type="compositionally biased region" description="Basic residues" evidence="1">
    <location>
        <begin position="828"/>
        <end position="843"/>
    </location>
</feature>
<proteinExistence type="predicted"/>
<reference evidence="2 3" key="1">
    <citation type="journal article" date="2018" name="IMA Fungus">
        <title>IMA Genome-F 9: Draft genome sequence of Annulohypoxylon stygium, Aspergillus mulundensis, Berkeleyomyces basicola (syn. Thielaviopsis basicola), Ceratocystis smalleyi, two Cercospora beticola strains, Coleophoma cylindrospora, Fusarium fracticaudum, Phialophora cf. hyalina, and Morchella septimelata.</title>
        <authorList>
            <person name="Wingfield B.D."/>
            <person name="Bills G.F."/>
            <person name="Dong Y."/>
            <person name="Huang W."/>
            <person name="Nel W.J."/>
            <person name="Swalarsk-Parry B.S."/>
            <person name="Vaghefi N."/>
            <person name="Wilken P.M."/>
            <person name="An Z."/>
            <person name="de Beer Z.W."/>
            <person name="De Vos L."/>
            <person name="Chen L."/>
            <person name="Duong T.A."/>
            <person name="Gao Y."/>
            <person name="Hammerbacher A."/>
            <person name="Kikkert J.R."/>
            <person name="Li Y."/>
            <person name="Li H."/>
            <person name="Li K."/>
            <person name="Li Q."/>
            <person name="Liu X."/>
            <person name="Ma X."/>
            <person name="Naidoo K."/>
            <person name="Pethybridge S.J."/>
            <person name="Sun J."/>
            <person name="Steenkamp E.T."/>
            <person name="van der Nest M.A."/>
            <person name="van Wyk S."/>
            <person name="Wingfield M.J."/>
            <person name="Xiong C."/>
            <person name="Yue Q."/>
            <person name="Zhang X."/>
        </authorList>
    </citation>
    <scope>NUCLEOTIDE SEQUENCE [LARGE SCALE GENOMIC DNA]</scope>
    <source>
        <strain evidence="2 3">BP5796</strain>
    </source>
</reference>
<evidence type="ECO:0000256" key="1">
    <source>
        <dbReference type="SAM" id="MobiDB-lite"/>
    </source>
</evidence>
<keyword evidence="3" id="KW-1185">Reference proteome</keyword>
<dbReference type="Proteomes" id="UP000256328">
    <property type="component" value="Unassembled WGS sequence"/>
</dbReference>
<feature type="region of interest" description="Disordered" evidence="1">
    <location>
        <begin position="165"/>
        <end position="189"/>
    </location>
</feature>
<evidence type="ECO:0000313" key="2">
    <source>
        <dbReference type="EMBL" id="RDW83161.1"/>
    </source>
</evidence>
<gene>
    <name evidence="2" type="ORF">BP5796_04652</name>
</gene>
<feature type="compositionally biased region" description="Low complexity" evidence="1">
    <location>
        <begin position="135"/>
        <end position="144"/>
    </location>
</feature>
<feature type="compositionally biased region" description="Basic residues" evidence="1">
    <location>
        <begin position="110"/>
        <end position="134"/>
    </location>
</feature>
<dbReference type="OrthoDB" id="4159838at2759"/>
<accession>A0A3D8SAJ1</accession>
<feature type="region of interest" description="Disordered" evidence="1">
    <location>
        <begin position="828"/>
        <end position="862"/>
    </location>
</feature>
<evidence type="ECO:0000313" key="3">
    <source>
        <dbReference type="Proteomes" id="UP000256328"/>
    </source>
</evidence>
<sequence length="862" mass="94892">MAIKAVHGTSPTTYSFTPVRRRPSSFTSGYLQEGIGQEWTAVRCHRLLRPLTSRIAILDKDVALFPSAAAAAECPKIRHKSKSAGSSQDRHKSEFEDSQGSDADWGQQQPRKRVKRTYSSRASQRKASSHRGLGKSKASSASSGSIDYAAPGSITVSTPVLTRSSEPHVATADGHIGQDFTYSRPKRARPRCAAQDNDAYRQLLHLRRVLPAARYSIYEGIYNGFEALLRATNTVTNRLRPRESRSLFSTCLKTIPRYIAKEREMHSTENSGNKSTLEMQDISLEIYDELESLGSSGNGWKHLRTVLRAHGIHIITSAIHRGILDLPLCSALVTLCATTHDLNAGQSILSSVLTLESIPAPKTVFCRISSAGISPSMCLLWDFVNRTSQRAYHLRQITKMLVNGLIPVTWLATKDFGQIWTMAIQTLSTESDNADAATFLQTALSTLSSTVLHQTNAIEPLTQSDKSLALAVEQTYSSLLTTLTSIAILSQERSIAASSDLLAADDQVCGAISRMLEYCLAENSSTTAERNCLWIASLLLCHCTDMFTSSSTRNRSDDLLMKHNLLSTEVDVDCSVLAELVYSISACCARAGFSRQLDYLQKIHSILEKYMSSASSKQHSIIVQMIMDSAVRLCDEVPNQDHVDYAAHASTRFEGFNRVPRPDLHCGTSNYVVGTEFRWEEGISEWVTATPALNVQKSKVVVEYHSTDESETETPYRSSIMRRRNALRQTCIDAPSSEPDKVAESEQDSSLMSEDVFAEASFTSMSSQDSEPAQQDPRANSLCIRSSTGLGQRGAKSLDNVEASDDELSFNLSASHVKGTITRCKNVSRRSFSRAPTRSKSRKISSDLTAPAPDDSEDELCI</sequence>